<accession>A0ABR8UAD5</accession>
<name>A0ABR8UAD5_9BACL</name>
<proteinExistence type="predicted"/>
<dbReference type="RefSeq" id="WP_191694691.1">
    <property type="nucleotide sequence ID" value="NZ_JACSQN010000008.1"/>
</dbReference>
<protein>
    <submittedName>
        <fullName evidence="1">Small, acid-soluble spore protein tlp</fullName>
    </submittedName>
</protein>
<evidence type="ECO:0000313" key="1">
    <source>
        <dbReference type="EMBL" id="MBD7984981.1"/>
    </source>
</evidence>
<gene>
    <name evidence="1" type="ORF">H9649_10320</name>
</gene>
<dbReference type="EMBL" id="JACSQN010000008">
    <property type="protein sequence ID" value="MBD7984981.1"/>
    <property type="molecule type" value="Genomic_DNA"/>
</dbReference>
<sequence length="60" mass="6922">MPDITPIPNDGANDVERLKKTIDNKRAAQEAMKFAKGDELKAIQEKNERREEAMRNFGKY</sequence>
<organism evidence="1 2">
    <name type="scientific">Sporosarcina quadrami</name>
    <dbReference type="NCBI Taxonomy" id="2762234"/>
    <lineage>
        <taxon>Bacteria</taxon>
        <taxon>Bacillati</taxon>
        <taxon>Bacillota</taxon>
        <taxon>Bacilli</taxon>
        <taxon>Bacillales</taxon>
        <taxon>Caryophanaceae</taxon>
        <taxon>Sporosarcina</taxon>
    </lineage>
</organism>
<dbReference type="Pfam" id="PF19824">
    <property type="entry name" value="Tlp"/>
    <property type="match status" value="1"/>
</dbReference>
<comment type="caution">
    <text evidence="1">The sequence shown here is derived from an EMBL/GenBank/DDBJ whole genome shotgun (WGS) entry which is preliminary data.</text>
</comment>
<reference evidence="1 2" key="1">
    <citation type="submission" date="2020-08" db="EMBL/GenBank/DDBJ databases">
        <title>A Genomic Blueprint of the Chicken Gut Microbiome.</title>
        <authorList>
            <person name="Gilroy R."/>
            <person name="Ravi A."/>
            <person name="Getino M."/>
            <person name="Pursley I."/>
            <person name="Horton D.L."/>
            <person name="Alikhan N.-F."/>
            <person name="Baker D."/>
            <person name="Gharbi K."/>
            <person name="Hall N."/>
            <person name="Watson M."/>
            <person name="Adriaenssens E.M."/>
            <person name="Foster-Nyarko E."/>
            <person name="Jarju S."/>
            <person name="Secka A."/>
            <person name="Antonio M."/>
            <person name="Oren A."/>
            <person name="Chaudhuri R."/>
            <person name="La Ragione R.M."/>
            <person name="Hildebrand F."/>
            <person name="Pallen M.J."/>
        </authorList>
    </citation>
    <scope>NUCLEOTIDE SEQUENCE [LARGE SCALE GENOMIC DNA]</scope>
    <source>
        <strain evidence="1 2">Sa2YVA2</strain>
    </source>
</reference>
<dbReference type="Proteomes" id="UP000626786">
    <property type="component" value="Unassembled WGS sequence"/>
</dbReference>
<keyword evidence="2" id="KW-1185">Reference proteome</keyword>
<evidence type="ECO:0000313" key="2">
    <source>
        <dbReference type="Proteomes" id="UP000626786"/>
    </source>
</evidence>
<dbReference type="InterPro" id="IPR017524">
    <property type="entry name" value="SASP_thioredoxin-like"/>
</dbReference>